<dbReference type="EMBL" id="MN739113">
    <property type="protein sequence ID" value="QHS89553.1"/>
    <property type="molecule type" value="Genomic_DNA"/>
</dbReference>
<proteinExistence type="predicted"/>
<accession>A0A6C0BDU0</accession>
<reference evidence="1" key="1">
    <citation type="journal article" date="2020" name="Nature">
        <title>Giant virus diversity and host interactions through global metagenomics.</title>
        <authorList>
            <person name="Schulz F."/>
            <person name="Roux S."/>
            <person name="Paez-Espino D."/>
            <person name="Jungbluth S."/>
            <person name="Walsh D.A."/>
            <person name="Denef V.J."/>
            <person name="McMahon K.D."/>
            <person name="Konstantinidis K.T."/>
            <person name="Eloe-Fadrosh E.A."/>
            <person name="Kyrpides N.C."/>
            <person name="Woyke T."/>
        </authorList>
    </citation>
    <scope>NUCLEOTIDE SEQUENCE</scope>
    <source>
        <strain evidence="1">GVMAG-M-3300010158-60</strain>
    </source>
</reference>
<protein>
    <submittedName>
        <fullName evidence="1">Uncharacterized protein</fullName>
    </submittedName>
</protein>
<name>A0A6C0BDU0_9ZZZZ</name>
<evidence type="ECO:0000313" key="1">
    <source>
        <dbReference type="EMBL" id="QHS89553.1"/>
    </source>
</evidence>
<sequence>MKSFYTVAFTGLGLLVVVCILQCIQYYNSLFYVRGRLETKEPFKNEKETTGITEASGSMGPADADLETGKKPYHLLRGVLPDADKDTTSGMSAEGCYAADFQKRYQPVASYLQRTNNYKRAAPDSCTAPMTELVNSFYKVDPLA</sequence>
<dbReference type="AlphaFoldDB" id="A0A6C0BDU0"/>
<organism evidence="1">
    <name type="scientific">viral metagenome</name>
    <dbReference type="NCBI Taxonomy" id="1070528"/>
    <lineage>
        <taxon>unclassified sequences</taxon>
        <taxon>metagenomes</taxon>
        <taxon>organismal metagenomes</taxon>
    </lineage>
</organism>